<organism evidence="2 3">
    <name type="scientific">Dyadobacter arcticus</name>
    <dbReference type="NCBI Taxonomy" id="1078754"/>
    <lineage>
        <taxon>Bacteria</taxon>
        <taxon>Pseudomonadati</taxon>
        <taxon>Bacteroidota</taxon>
        <taxon>Cytophagia</taxon>
        <taxon>Cytophagales</taxon>
        <taxon>Spirosomataceae</taxon>
        <taxon>Dyadobacter</taxon>
    </lineage>
</organism>
<dbReference type="InterPro" id="IPR036291">
    <property type="entry name" value="NAD(P)-bd_dom_sf"/>
</dbReference>
<dbReference type="PANTHER" id="PTHR43245">
    <property type="entry name" value="BIFUNCTIONAL POLYMYXIN RESISTANCE PROTEIN ARNA"/>
    <property type="match status" value="1"/>
</dbReference>
<dbReference type="Pfam" id="PF01370">
    <property type="entry name" value="Epimerase"/>
    <property type="match status" value="1"/>
</dbReference>
<dbReference type="EMBL" id="JAASQJ010000002">
    <property type="protein sequence ID" value="NIJ53154.1"/>
    <property type="molecule type" value="Genomic_DNA"/>
</dbReference>
<reference evidence="2 3" key="1">
    <citation type="submission" date="2020-03" db="EMBL/GenBank/DDBJ databases">
        <title>Genomic Encyclopedia of Type Strains, Phase IV (KMG-IV): sequencing the most valuable type-strain genomes for metagenomic binning, comparative biology and taxonomic classification.</title>
        <authorList>
            <person name="Goeker M."/>
        </authorList>
    </citation>
    <scope>NUCLEOTIDE SEQUENCE [LARGE SCALE GENOMIC DNA]</scope>
    <source>
        <strain evidence="2 3">DSM 102865</strain>
    </source>
</reference>
<protein>
    <submittedName>
        <fullName evidence="2">Nucleoside-diphosphate-sugar epimerase</fullName>
    </submittedName>
</protein>
<sequence>MKERVFITGASGFIGYHLVEAALNAGMEVHAAVRPTSDLTFLKKLQAVWTKKGSETKLVFVNTDFSSKEALKILLEEGKYTHIIHAAGVTKAKGAAAYNLVNADYSRNLAQAAMSSDIPLQRFVFLSSLAAIGPLAYAEEQPITENTLAIPVTEYGKSKLLAEHYLEQVSGLPLSIIRPTAVYGPGEKDLFVLFKTLNSGLDAYIGKGPQRLSFVYVKDLVDATMAALAENHREVTVYNISDGNAYDRYALADRFREISGKQIFRTHLPMMLVKMMAGMLDALYTFSSATPLLNREKLKELTAPNWICSIDAARNNLQYKPQYDLRQGLTETLSWYKENKWL</sequence>
<comment type="caution">
    <text evidence="2">The sequence shown here is derived from an EMBL/GenBank/DDBJ whole genome shotgun (WGS) entry which is preliminary data.</text>
</comment>
<dbReference type="SUPFAM" id="SSF51735">
    <property type="entry name" value="NAD(P)-binding Rossmann-fold domains"/>
    <property type="match status" value="1"/>
</dbReference>
<proteinExistence type="predicted"/>
<evidence type="ECO:0000313" key="2">
    <source>
        <dbReference type="EMBL" id="NIJ53154.1"/>
    </source>
</evidence>
<evidence type="ECO:0000313" key="3">
    <source>
        <dbReference type="Proteomes" id="UP001179181"/>
    </source>
</evidence>
<dbReference type="InterPro" id="IPR050177">
    <property type="entry name" value="Lipid_A_modif_metabolic_enz"/>
</dbReference>
<evidence type="ECO:0000259" key="1">
    <source>
        <dbReference type="Pfam" id="PF01370"/>
    </source>
</evidence>
<dbReference type="Gene3D" id="3.40.50.720">
    <property type="entry name" value="NAD(P)-binding Rossmann-like Domain"/>
    <property type="match status" value="1"/>
</dbReference>
<dbReference type="Proteomes" id="UP001179181">
    <property type="component" value="Unassembled WGS sequence"/>
</dbReference>
<feature type="domain" description="NAD-dependent epimerase/dehydratase" evidence="1">
    <location>
        <begin position="5"/>
        <end position="240"/>
    </location>
</feature>
<gene>
    <name evidence="2" type="ORF">FHS68_002324</name>
</gene>
<name>A0ABX0UMF4_9BACT</name>
<accession>A0ABX0UMF4</accession>
<dbReference type="RefSeq" id="WP_167270033.1">
    <property type="nucleotide sequence ID" value="NZ_JAASQJ010000002.1"/>
</dbReference>
<dbReference type="PANTHER" id="PTHR43245:SF58">
    <property type="entry name" value="BLL5923 PROTEIN"/>
    <property type="match status" value="1"/>
</dbReference>
<dbReference type="InterPro" id="IPR001509">
    <property type="entry name" value="Epimerase_deHydtase"/>
</dbReference>
<keyword evidence="3" id="KW-1185">Reference proteome</keyword>